<dbReference type="AlphaFoldDB" id="A0A417Y982"/>
<dbReference type="SUPFAM" id="SSF56219">
    <property type="entry name" value="DNase I-like"/>
    <property type="match status" value="1"/>
</dbReference>
<keyword evidence="2" id="KW-0269">Exonuclease</keyword>
<dbReference type="GO" id="GO:0004519">
    <property type="term" value="F:endonuclease activity"/>
    <property type="evidence" value="ECO:0007669"/>
    <property type="project" value="UniProtKB-KW"/>
</dbReference>
<dbReference type="EMBL" id="QXGH01000008">
    <property type="protein sequence ID" value="RHW29024.1"/>
    <property type="molecule type" value="Genomic_DNA"/>
</dbReference>
<evidence type="ECO:0000313" key="2">
    <source>
        <dbReference type="EMBL" id="RHW29024.1"/>
    </source>
</evidence>
<evidence type="ECO:0000313" key="3">
    <source>
        <dbReference type="Proteomes" id="UP000283644"/>
    </source>
</evidence>
<keyword evidence="2" id="KW-0540">Nuclease</keyword>
<dbReference type="InterPro" id="IPR005135">
    <property type="entry name" value="Endo/exonuclease/phosphatase"/>
</dbReference>
<proteinExistence type="predicted"/>
<accession>A0A417Y982</accession>
<dbReference type="Proteomes" id="UP000283644">
    <property type="component" value="Unassembled WGS sequence"/>
</dbReference>
<organism evidence="2 3">
    <name type="scientific">Nocardioides immobilis</name>
    <dbReference type="NCBI Taxonomy" id="2049295"/>
    <lineage>
        <taxon>Bacteria</taxon>
        <taxon>Bacillati</taxon>
        <taxon>Actinomycetota</taxon>
        <taxon>Actinomycetes</taxon>
        <taxon>Propionibacteriales</taxon>
        <taxon>Nocardioidaceae</taxon>
        <taxon>Nocardioides</taxon>
    </lineage>
</organism>
<name>A0A417Y982_9ACTN</name>
<dbReference type="RefSeq" id="WP_118921765.1">
    <property type="nucleotide sequence ID" value="NZ_QXGH01000008.1"/>
</dbReference>
<dbReference type="InterPro" id="IPR036691">
    <property type="entry name" value="Endo/exonu/phosph_ase_sf"/>
</dbReference>
<dbReference type="Gene3D" id="3.60.10.10">
    <property type="entry name" value="Endonuclease/exonuclease/phosphatase"/>
    <property type="match status" value="1"/>
</dbReference>
<reference evidence="2 3" key="1">
    <citation type="submission" date="2018-09" db="EMBL/GenBank/DDBJ databases">
        <title>Genome sequencing of Nocardioides immobilis CCTCC AB 2017083 for comparison to Nocardioides silvaticus.</title>
        <authorList>
            <person name="Li C."/>
            <person name="Wang G."/>
        </authorList>
    </citation>
    <scope>NUCLEOTIDE SEQUENCE [LARGE SCALE GENOMIC DNA]</scope>
    <source>
        <strain evidence="2 3">CCTCC AB 2017083</strain>
    </source>
</reference>
<feature type="domain" description="Endonuclease/exonuclease/phosphatase" evidence="1">
    <location>
        <begin position="4"/>
        <end position="242"/>
    </location>
</feature>
<dbReference type="GO" id="GO:0004527">
    <property type="term" value="F:exonuclease activity"/>
    <property type="evidence" value="ECO:0007669"/>
    <property type="project" value="UniProtKB-KW"/>
</dbReference>
<comment type="caution">
    <text evidence="2">The sequence shown here is derived from an EMBL/GenBank/DDBJ whole genome shotgun (WGS) entry which is preliminary data.</text>
</comment>
<sequence>MRVITWNMGGIAYARSAPRAWQQVLAWDPDVALLQEAFAPTDIPAELWAFTPYRDITPARGTLVYSKNGLEASPLQGRFHPAVGDLVTTAQITVGPAAMLFASIHAVVNPLSPDLIEGLDLTDVPTYEGGRHHALDLILEDLATVTRPRGSRFVVGGDLNTSVRFDAMYNKDSATRWFTRARDAKWRAAHPKFHAGEERTLFRKGREELYQIDHLFTDNQTWKTLKSCQVLQVPYLSELSDHAPLALEW</sequence>
<keyword evidence="2" id="KW-0255">Endonuclease</keyword>
<evidence type="ECO:0000259" key="1">
    <source>
        <dbReference type="Pfam" id="PF03372"/>
    </source>
</evidence>
<keyword evidence="2" id="KW-0378">Hydrolase</keyword>
<protein>
    <submittedName>
        <fullName evidence="2">Endonuclease/exonuclease/phosphatase family protein</fullName>
    </submittedName>
</protein>
<keyword evidence="3" id="KW-1185">Reference proteome</keyword>
<gene>
    <name evidence="2" type="ORF">D0Z08_00950</name>
</gene>
<dbReference type="Pfam" id="PF03372">
    <property type="entry name" value="Exo_endo_phos"/>
    <property type="match status" value="1"/>
</dbReference>
<dbReference type="OrthoDB" id="9803914at2"/>